<feature type="transmembrane region" description="Helical" evidence="6">
    <location>
        <begin position="199"/>
        <end position="222"/>
    </location>
</feature>
<comment type="subcellular location">
    <subcellularLocation>
        <location evidence="1">Cell membrane</location>
        <topology evidence="1">Multi-pass membrane protein</topology>
    </subcellularLocation>
</comment>
<feature type="transmembrane region" description="Helical" evidence="6">
    <location>
        <begin position="242"/>
        <end position="260"/>
    </location>
</feature>
<dbReference type="RefSeq" id="WP_155444139.1">
    <property type="nucleotide sequence ID" value="NZ_JAOQNR010000001.1"/>
</dbReference>
<evidence type="ECO:0000256" key="6">
    <source>
        <dbReference type="SAM" id="Phobius"/>
    </source>
</evidence>
<dbReference type="PANTHER" id="PTHR30250:SF11">
    <property type="entry name" value="O-ANTIGEN TRANSPORTER-RELATED"/>
    <property type="match status" value="1"/>
</dbReference>
<organism evidence="7 8">
    <name type="scientific">Rhodoblastus acidophilus</name>
    <name type="common">Rhodopseudomonas acidophila</name>
    <dbReference type="NCBI Taxonomy" id="1074"/>
    <lineage>
        <taxon>Bacteria</taxon>
        <taxon>Pseudomonadati</taxon>
        <taxon>Pseudomonadota</taxon>
        <taxon>Alphaproteobacteria</taxon>
        <taxon>Hyphomicrobiales</taxon>
        <taxon>Rhodoblastaceae</taxon>
        <taxon>Rhodoblastus</taxon>
    </lineage>
</organism>
<feature type="transmembrane region" description="Helical" evidence="6">
    <location>
        <begin position="318"/>
        <end position="336"/>
    </location>
</feature>
<feature type="transmembrane region" description="Helical" evidence="6">
    <location>
        <begin position="281"/>
        <end position="306"/>
    </location>
</feature>
<evidence type="ECO:0000256" key="3">
    <source>
        <dbReference type="ARBA" id="ARBA00022692"/>
    </source>
</evidence>
<feature type="transmembrane region" description="Helical" evidence="6">
    <location>
        <begin position="161"/>
        <end position="178"/>
    </location>
</feature>
<dbReference type="GO" id="GO:0005886">
    <property type="term" value="C:plasma membrane"/>
    <property type="evidence" value="ECO:0007669"/>
    <property type="project" value="UniProtKB-SubCell"/>
</dbReference>
<keyword evidence="5 6" id="KW-0472">Membrane</keyword>
<accession>A0A6N8DHA4</accession>
<comment type="caution">
    <text evidence="7">The sequence shown here is derived from an EMBL/GenBank/DDBJ whole genome shotgun (WGS) entry which is preliminary data.</text>
</comment>
<keyword evidence="2" id="KW-1003">Cell membrane</keyword>
<keyword evidence="3 6" id="KW-0812">Transmembrane</keyword>
<evidence type="ECO:0000313" key="7">
    <source>
        <dbReference type="EMBL" id="MTV29468.1"/>
    </source>
</evidence>
<feature type="transmembrane region" description="Helical" evidence="6">
    <location>
        <begin position="430"/>
        <end position="452"/>
    </location>
</feature>
<evidence type="ECO:0000313" key="8">
    <source>
        <dbReference type="Proteomes" id="UP000439113"/>
    </source>
</evidence>
<evidence type="ECO:0000256" key="1">
    <source>
        <dbReference type="ARBA" id="ARBA00004651"/>
    </source>
</evidence>
<proteinExistence type="predicted"/>
<dbReference type="EMBL" id="WNKS01000001">
    <property type="protein sequence ID" value="MTV29468.1"/>
    <property type="molecule type" value="Genomic_DNA"/>
</dbReference>
<feature type="transmembrane region" description="Helical" evidence="6">
    <location>
        <begin position="374"/>
        <end position="395"/>
    </location>
</feature>
<reference evidence="7 8" key="1">
    <citation type="submission" date="2019-11" db="EMBL/GenBank/DDBJ databases">
        <title>Whole-genome sequence of a Rhodoblastus acidophilus DSM 142.</title>
        <authorList>
            <person name="Kyndt J.A."/>
            <person name="Meyer T.E."/>
        </authorList>
    </citation>
    <scope>NUCLEOTIDE SEQUENCE [LARGE SCALE GENOMIC DNA]</scope>
    <source>
        <strain evidence="7 8">DSM 142</strain>
    </source>
</reference>
<keyword evidence="4 6" id="KW-1133">Transmembrane helix</keyword>
<evidence type="ECO:0000256" key="5">
    <source>
        <dbReference type="ARBA" id="ARBA00023136"/>
    </source>
</evidence>
<evidence type="ECO:0000256" key="4">
    <source>
        <dbReference type="ARBA" id="ARBA00022989"/>
    </source>
</evidence>
<dbReference type="OrthoDB" id="8149983at2"/>
<dbReference type="PANTHER" id="PTHR30250">
    <property type="entry name" value="PST FAMILY PREDICTED COLANIC ACID TRANSPORTER"/>
    <property type="match status" value="1"/>
</dbReference>
<evidence type="ECO:0000256" key="2">
    <source>
        <dbReference type="ARBA" id="ARBA00022475"/>
    </source>
</evidence>
<dbReference type="AlphaFoldDB" id="A0A6N8DHA4"/>
<feature type="transmembrane region" description="Helical" evidence="6">
    <location>
        <begin position="32"/>
        <end position="51"/>
    </location>
</feature>
<dbReference type="InterPro" id="IPR050833">
    <property type="entry name" value="Poly_Biosynth_Transport"/>
</dbReference>
<name>A0A6N8DHA4_RHOAC</name>
<feature type="transmembrane region" description="Helical" evidence="6">
    <location>
        <begin position="134"/>
        <end position="155"/>
    </location>
</feature>
<protein>
    <recommendedName>
        <fullName evidence="9">Membrane protein involved in the export of O-antigen and teichoic acid</fullName>
    </recommendedName>
</protein>
<dbReference type="Proteomes" id="UP000439113">
    <property type="component" value="Unassembled WGS sequence"/>
</dbReference>
<feature type="transmembrane region" description="Helical" evidence="6">
    <location>
        <begin position="348"/>
        <end position="368"/>
    </location>
</feature>
<feature type="transmembrane region" description="Helical" evidence="6">
    <location>
        <begin position="101"/>
        <end position="122"/>
    </location>
</feature>
<gene>
    <name evidence="7" type="ORF">GJ654_00520</name>
</gene>
<feature type="transmembrane region" description="Helical" evidence="6">
    <location>
        <begin position="72"/>
        <end position="95"/>
    </location>
</feature>
<sequence>MLIVVTFIVNAALNFLLGLAVAAGLGPEAYGRFSIAFAAALTLAILAFEWLRLSATRFYSEDSRTHAPETRASLDAAYVLGAALIAGLALVFFALGFDAGLGAPMIGAIALLAIANGVFDYHSALLRARFRNRAYAGLVLLKNMFAFSAMVGAAFWTKNPLVVMGVGGVGVALATLALRGQTADRVSPGLARGGKVALYLRYGAPILLANLFYQAILLANRGFVASRLGFAEAGELSLPTDVTLRLMLAVGAALDIYLFQLAVRRKAESEAAGQAQMRKNILLIFAAYTLICAGNMAAMTAFAALVAPAKFASSFGELAFILAPGVALFGLAQFCLNPILQLEGRTGGLFYAGLACAALDLGWLTLFPPADMRGYALVHSVSLAASFVFTLGLTWRLRACWPGLRDLAGVVVSGVCASAAMFFTRDIQPALLGLLLNALVGAGVFGLALLALDPGGLFRPALARFVAFPPFRKRLFNRLG</sequence>
<evidence type="ECO:0008006" key="9">
    <source>
        <dbReference type="Google" id="ProtNLM"/>
    </source>
</evidence>